<evidence type="ECO:0000313" key="3">
    <source>
        <dbReference type="EMBL" id="KAF9457369.1"/>
    </source>
</evidence>
<comment type="caution">
    <text evidence="3">The sequence shown here is derived from an EMBL/GenBank/DDBJ whole genome shotgun (WGS) entry which is preliminary data.</text>
</comment>
<feature type="non-terminal residue" evidence="3">
    <location>
        <position position="51"/>
    </location>
</feature>
<accession>A0A9P5XUQ4</accession>
<sequence length="51" mass="5949">MTFFLLLLRLIINQLLFRLMNSDSFKRPPTISHKGRPRTARITGPLEGRPQ</sequence>
<reference evidence="3" key="1">
    <citation type="submission" date="2020-11" db="EMBL/GenBank/DDBJ databases">
        <authorList>
            <consortium name="DOE Joint Genome Institute"/>
            <person name="Ahrendt S."/>
            <person name="Riley R."/>
            <person name="Andreopoulos W."/>
            <person name="Labutti K."/>
            <person name="Pangilinan J."/>
            <person name="Ruiz-Duenas F.J."/>
            <person name="Barrasa J.M."/>
            <person name="Sanchez-Garcia M."/>
            <person name="Camarero S."/>
            <person name="Miyauchi S."/>
            <person name="Serrano A."/>
            <person name="Linde D."/>
            <person name="Babiker R."/>
            <person name="Drula E."/>
            <person name="Ayuso-Fernandez I."/>
            <person name="Pacheco R."/>
            <person name="Padilla G."/>
            <person name="Ferreira P."/>
            <person name="Barriuso J."/>
            <person name="Kellner H."/>
            <person name="Castanera R."/>
            <person name="Alfaro M."/>
            <person name="Ramirez L."/>
            <person name="Pisabarro A.G."/>
            <person name="Kuo A."/>
            <person name="Tritt A."/>
            <person name="Lipzen A."/>
            <person name="He G."/>
            <person name="Yan M."/>
            <person name="Ng V."/>
            <person name="Cullen D."/>
            <person name="Martin F."/>
            <person name="Rosso M.-N."/>
            <person name="Henrissat B."/>
            <person name="Hibbett D."/>
            <person name="Martinez A.T."/>
            <person name="Grigoriev I.V."/>
        </authorList>
    </citation>
    <scope>NUCLEOTIDE SEQUENCE</scope>
    <source>
        <strain evidence="3">CBS 247.69</strain>
    </source>
</reference>
<evidence type="ECO:0000256" key="2">
    <source>
        <dbReference type="SAM" id="SignalP"/>
    </source>
</evidence>
<organism evidence="3 4">
    <name type="scientific">Collybia nuda</name>
    <dbReference type="NCBI Taxonomy" id="64659"/>
    <lineage>
        <taxon>Eukaryota</taxon>
        <taxon>Fungi</taxon>
        <taxon>Dikarya</taxon>
        <taxon>Basidiomycota</taxon>
        <taxon>Agaricomycotina</taxon>
        <taxon>Agaricomycetes</taxon>
        <taxon>Agaricomycetidae</taxon>
        <taxon>Agaricales</taxon>
        <taxon>Tricholomatineae</taxon>
        <taxon>Clitocybaceae</taxon>
        <taxon>Collybia</taxon>
    </lineage>
</organism>
<keyword evidence="4" id="KW-1185">Reference proteome</keyword>
<dbReference type="OrthoDB" id="3018493at2759"/>
<feature type="signal peptide" evidence="2">
    <location>
        <begin position="1"/>
        <end position="22"/>
    </location>
</feature>
<gene>
    <name evidence="3" type="ORF">BDZ94DRAFT_1273382</name>
</gene>
<feature type="region of interest" description="Disordered" evidence="1">
    <location>
        <begin position="27"/>
        <end position="51"/>
    </location>
</feature>
<feature type="chain" id="PRO_5040263392" evidence="2">
    <location>
        <begin position="23"/>
        <end position="51"/>
    </location>
</feature>
<protein>
    <submittedName>
        <fullName evidence="3">Uncharacterized protein</fullName>
    </submittedName>
</protein>
<dbReference type="Proteomes" id="UP000807353">
    <property type="component" value="Unassembled WGS sequence"/>
</dbReference>
<keyword evidence="2" id="KW-0732">Signal</keyword>
<name>A0A9P5XUQ4_9AGAR</name>
<dbReference type="AlphaFoldDB" id="A0A9P5XUQ4"/>
<proteinExistence type="predicted"/>
<dbReference type="EMBL" id="MU150374">
    <property type="protein sequence ID" value="KAF9457369.1"/>
    <property type="molecule type" value="Genomic_DNA"/>
</dbReference>
<evidence type="ECO:0000256" key="1">
    <source>
        <dbReference type="SAM" id="MobiDB-lite"/>
    </source>
</evidence>
<evidence type="ECO:0000313" key="4">
    <source>
        <dbReference type="Proteomes" id="UP000807353"/>
    </source>
</evidence>